<dbReference type="Gene3D" id="3.40.50.970">
    <property type="match status" value="1"/>
</dbReference>
<dbReference type="AlphaFoldDB" id="U6GXY8"/>
<sequence>MKPLSVEAVVSGEYVNGKSVKEWKVKRSLYQALHMAMAEEMQRDPRVCVIGEDVGHYGGSYKATKDLHYYFGNFRCLDTPICENTFLGLGVGAAMHGLRPIVEGMNIGFLLLGFNQISNNAGMIRATSGGQFNVPLVIRGPGGVGKQLGPEHSQRIEAYLLAVPGLKIVACSTPKNARGLLKSAIREDNPVVFLEHVLTYGITEEIPLLPYTQSLYKAEIAREGSDITVLCYSKLRHVALNAANILSKNMNINIEVVDLISLKPIDIQTIKQSIKKTRRCLILDESSRTGGIGGEIFTQVVENCYEDLVLPPVRLSTKDIPTPYARELEEATIVKESDVVNAALWMLSAPSK</sequence>
<comment type="cofactor">
    <cofactor evidence="1">
        <name>thiamine diphosphate</name>
        <dbReference type="ChEBI" id="CHEBI:58937"/>
    </cofactor>
</comment>
<accession>U6GXY8</accession>
<evidence type="ECO:0000313" key="7">
    <source>
        <dbReference type="EMBL" id="CDI84482.1"/>
    </source>
</evidence>
<keyword evidence="7" id="KW-0670">Pyruvate</keyword>
<reference evidence="7" key="2">
    <citation type="submission" date="2013-10" db="EMBL/GenBank/DDBJ databases">
        <authorList>
            <person name="Aslett M."/>
        </authorList>
    </citation>
    <scope>NUCLEOTIDE SEQUENCE</scope>
    <source>
        <strain evidence="7">Houghton</strain>
    </source>
</reference>
<dbReference type="Gene3D" id="3.40.50.920">
    <property type="match status" value="1"/>
</dbReference>
<dbReference type="RefSeq" id="XP_013246557.1">
    <property type="nucleotide sequence ID" value="XM_013391103.1"/>
</dbReference>
<feature type="domain" description="Transketolase-like pyrimidine-binding" evidence="6">
    <location>
        <begin position="27"/>
        <end position="202"/>
    </location>
</feature>
<evidence type="ECO:0000256" key="4">
    <source>
        <dbReference type="ARBA" id="ARBA00025211"/>
    </source>
</evidence>
<dbReference type="VEuPathDB" id="ToxoDB:EAH_00052950"/>
<dbReference type="InterPro" id="IPR033248">
    <property type="entry name" value="Transketolase_C"/>
</dbReference>
<dbReference type="EMBL" id="HG673695">
    <property type="protein sequence ID" value="CDI84482.1"/>
    <property type="molecule type" value="Genomic_DNA"/>
</dbReference>
<comment type="catalytic activity">
    <reaction evidence="5">
        <text>N(6)-[(R)-lipoyl]-L-lysyl-[protein] + pyruvate + H(+) = N(6)-[(R)-S(8)-acetyldihydrolipoyl]-L-lysyl-[protein] + CO2</text>
        <dbReference type="Rhea" id="RHEA:19189"/>
        <dbReference type="Rhea" id="RHEA-COMP:10474"/>
        <dbReference type="Rhea" id="RHEA-COMP:10478"/>
        <dbReference type="ChEBI" id="CHEBI:15361"/>
        <dbReference type="ChEBI" id="CHEBI:15378"/>
        <dbReference type="ChEBI" id="CHEBI:16526"/>
        <dbReference type="ChEBI" id="CHEBI:83099"/>
        <dbReference type="ChEBI" id="CHEBI:83111"/>
        <dbReference type="EC" id="1.2.4.1"/>
    </reaction>
</comment>
<protein>
    <submittedName>
        <fullName evidence="7">Pyruvate dehydrogenase E1 beta subunit, putative</fullName>
    </submittedName>
</protein>
<dbReference type="SUPFAM" id="SSF52922">
    <property type="entry name" value="TK C-terminal domain-like"/>
    <property type="match status" value="1"/>
</dbReference>
<dbReference type="GeneID" id="25273365"/>
<dbReference type="SMART" id="SM00861">
    <property type="entry name" value="Transket_pyr"/>
    <property type="match status" value="1"/>
</dbReference>
<dbReference type="PANTHER" id="PTHR43257">
    <property type="entry name" value="PYRUVATE DEHYDROGENASE E1 COMPONENT BETA SUBUNIT"/>
    <property type="match status" value="1"/>
</dbReference>
<dbReference type="OMA" id="VRLCTKD"/>
<dbReference type="GO" id="GO:0004739">
    <property type="term" value="F:pyruvate dehydrogenase (acetyl-transferring) activity"/>
    <property type="evidence" value="ECO:0007669"/>
    <property type="project" value="UniProtKB-EC"/>
</dbReference>
<evidence type="ECO:0000259" key="6">
    <source>
        <dbReference type="SMART" id="SM00861"/>
    </source>
</evidence>
<dbReference type="NCBIfam" id="NF006667">
    <property type="entry name" value="PRK09212.1"/>
    <property type="match status" value="1"/>
</dbReference>
<dbReference type="OrthoDB" id="10266385at2759"/>
<keyword evidence="8" id="KW-1185">Reference proteome</keyword>
<dbReference type="CDD" id="cd07036">
    <property type="entry name" value="TPP_PYR_E1-PDHc-beta_like"/>
    <property type="match status" value="1"/>
</dbReference>
<keyword evidence="3" id="KW-0786">Thiamine pyrophosphate</keyword>
<dbReference type="InterPro" id="IPR009014">
    <property type="entry name" value="Transketo_C/PFOR_II"/>
</dbReference>
<organism evidence="7 8">
    <name type="scientific">Eimeria acervulina</name>
    <name type="common">Coccidian parasite</name>
    <dbReference type="NCBI Taxonomy" id="5801"/>
    <lineage>
        <taxon>Eukaryota</taxon>
        <taxon>Sar</taxon>
        <taxon>Alveolata</taxon>
        <taxon>Apicomplexa</taxon>
        <taxon>Conoidasida</taxon>
        <taxon>Coccidia</taxon>
        <taxon>Eucoccidiorida</taxon>
        <taxon>Eimeriorina</taxon>
        <taxon>Eimeriidae</taxon>
        <taxon>Eimeria</taxon>
    </lineage>
</organism>
<keyword evidence="2" id="KW-0560">Oxidoreductase</keyword>
<evidence type="ECO:0000256" key="2">
    <source>
        <dbReference type="ARBA" id="ARBA00023002"/>
    </source>
</evidence>
<dbReference type="Pfam" id="PF02779">
    <property type="entry name" value="Transket_pyr"/>
    <property type="match status" value="1"/>
</dbReference>
<evidence type="ECO:0000256" key="3">
    <source>
        <dbReference type="ARBA" id="ARBA00023052"/>
    </source>
</evidence>
<dbReference type="PANTHER" id="PTHR43257:SF2">
    <property type="entry name" value="PYRUVATE DEHYDROGENASE E1 COMPONENT SUBUNIT BETA"/>
    <property type="match status" value="1"/>
</dbReference>
<name>U6GXY8_EIMAC</name>
<dbReference type="InterPro" id="IPR029061">
    <property type="entry name" value="THDP-binding"/>
</dbReference>
<dbReference type="SUPFAM" id="SSF52518">
    <property type="entry name" value="Thiamin diphosphate-binding fold (THDP-binding)"/>
    <property type="match status" value="1"/>
</dbReference>
<evidence type="ECO:0000313" key="8">
    <source>
        <dbReference type="Proteomes" id="UP000018050"/>
    </source>
</evidence>
<dbReference type="Proteomes" id="UP000018050">
    <property type="component" value="Unassembled WGS sequence"/>
</dbReference>
<dbReference type="Pfam" id="PF02780">
    <property type="entry name" value="Transketolase_C"/>
    <property type="match status" value="1"/>
</dbReference>
<dbReference type="FunFam" id="3.40.50.970:FF:000001">
    <property type="entry name" value="Pyruvate dehydrogenase E1 beta subunit"/>
    <property type="match status" value="1"/>
</dbReference>
<evidence type="ECO:0000256" key="5">
    <source>
        <dbReference type="ARBA" id="ARBA00051231"/>
    </source>
</evidence>
<gene>
    <name evidence="7" type="ORF">EAH_00052950</name>
</gene>
<dbReference type="InterPro" id="IPR005475">
    <property type="entry name" value="Transketolase-like_Pyr-bd"/>
</dbReference>
<proteinExistence type="predicted"/>
<comment type="function">
    <text evidence="4">The pyruvate dehydrogenase complex catalyzes the overall conversion of pyruvate to acetyl-CoA and CO(2). It contains multiple copies of three enzymatic components: pyruvate dehydrogenase (E1), dihydrolipoamide acetyltransferase (E2) and lipoamide dehydrogenase (E3).</text>
</comment>
<reference evidence="7" key="1">
    <citation type="submission" date="2013-10" db="EMBL/GenBank/DDBJ databases">
        <title>Genomic analysis of the causative agents of coccidiosis in chickens.</title>
        <authorList>
            <person name="Reid A.J."/>
            <person name="Blake D."/>
            <person name="Billington K."/>
            <person name="Browne H."/>
            <person name="Dunn M."/>
            <person name="Hung S."/>
            <person name="Kawahara F."/>
            <person name="Miranda-Saavedra D."/>
            <person name="Mourier T."/>
            <person name="Nagra H."/>
            <person name="Otto T.D."/>
            <person name="Rawlings N."/>
            <person name="Sanchez A."/>
            <person name="Sanders M."/>
            <person name="Subramaniam C."/>
            <person name="Tay Y."/>
            <person name="Dear P."/>
            <person name="Doerig C."/>
            <person name="Gruber A."/>
            <person name="Parkinson J."/>
            <person name="Shirley M."/>
            <person name="Wan K.L."/>
            <person name="Berriman M."/>
            <person name="Tomley F."/>
            <person name="Pain A."/>
        </authorList>
    </citation>
    <scope>NUCLEOTIDE SEQUENCE</scope>
    <source>
        <strain evidence="7">Houghton</strain>
    </source>
</reference>
<evidence type="ECO:0000256" key="1">
    <source>
        <dbReference type="ARBA" id="ARBA00001964"/>
    </source>
</evidence>